<evidence type="ECO:0000256" key="2">
    <source>
        <dbReference type="SAM" id="MobiDB-lite"/>
    </source>
</evidence>
<dbReference type="InterPro" id="IPR018466">
    <property type="entry name" value="Kre9/Knh1-like_N"/>
</dbReference>
<feature type="chain" id="PRO_5043575514" description="Yeast cell wall synthesis Kre9/Knh1-like N-terminal domain-containing protein" evidence="3">
    <location>
        <begin position="19"/>
        <end position="190"/>
    </location>
</feature>
<evidence type="ECO:0000313" key="5">
    <source>
        <dbReference type="EMBL" id="KAK7690512.1"/>
    </source>
</evidence>
<evidence type="ECO:0000313" key="6">
    <source>
        <dbReference type="Proteomes" id="UP001385951"/>
    </source>
</evidence>
<dbReference type="Pfam" id="PF10342">
    <property type="entry name" value="Kre9_KNH"/>
    <property type="match status" value="1"/>
</dbReference>
<protein>
    <recommendedName>
        <fullName evidence="4">Yeast cell wall synthesis Kre9/Knh1-like N-terminal domain-containing protein</fullName>
    </recommendedName>
</protein>
<feature type="compositionally biased region" description="Low complexity" evidence="2">
    <location>
        <begin position="117"/>
        <end position="155"/>
    </location>
</feature>
<feature type="signal peptide" evidence="3">
    <location>
        <begin position="1"/>
        <end position="18"/>
    </location>
</feature>
<organism evidence="5 6">
    <name type="scientific">Cerrena zonata</name>
    <dbReference type="NCBI Taxonomy" id="2478898"/>
    <lineage>
        <taxon>Eukaryota</taxon>
        <taxon>Fungi</taxon>
        <taxon>Dikarya</taxon>
        <taxon>Basidiomycota</taxon>
        <taxon>Agaricomycotina</taxon>
        <taxon>Agaricomycetes</taxon>
        <taxon>Polyporales</taxon>
        <taxon>Cerrenaceae</taxon>
        <taxon>Cerrena</taxon>
    </lineage>
</organism>
<sequence>MFFAPLAAALALIPAALATITITQPSSSDFWVQNTTNIIAWSFDQGDTNPISIIVTNSNNTFLNGNFSIAEFVDLSNGTFTVTNVTLVEADGYTVSFVNPINQTVILATSQSFSVKPAGTTPASSGTPTSGSTSTSASASASGTSSGTPSSSASPLGNTNNNAAISGFSAQGIIGLIAACGVASVSAVLL</sequence>
<dbReference type="Proteomes" id="UP001385951">
    <property type="component" value="Unassembled WGS sequence"/>
</dbReference>
<accession>A0AAW0GFP2</accession>
<comment type="caution">
    <text evidence="5">The sequence shown here is derived from an EMBL/GenBank/DDBJ whole genome shotgun (WGS) entry which is preliminary data.</text>
</comment>
<feature type="domain" description="Yeast cell wall synthesis Kre9/Knh1-like N-terminal" evidence="4">
    <location>
        <begin position="24"/>
        <end position="115"/>
    </location>
</feature>
<dbReference type="PANTHER" id="PTHR35185:SF1">
    <property type="entry name" value="UPF0619 GPI-ANCHORED MEMBRANE PROTEIN C1322.10"/>
    <property type="match status" value="1"/>
</dbReference>
<name>A0AAW0GFP2_9APHY</name>
<dbReference type="PANTHER" id="PTHR35185">
    <property type="entry name" value="SERINE/THREONINE-RICH PROTEIN ADG2-RELATED"/>
    <property type="match status" value="1"/>
</dbReference>
<keyword evidence="6" id="KW-1185">Reference proteome</keyword>
<keyword evidence="1 3" id="KW-0732">Signal</keyword>
<proteinExistence type="predicted"/>
<evidence type="ECO:0000256" key="3">
    <source>
        <dbReference type="SAM" id="SignalP"/>
    </source>
</evidence>
<feature type="region of interest" description="Disordered" evidence="2">
    <location>
        <begin position="115"/>
        <end position="155"/>
    </location>
</feature>
<evidence type="ECO:0000259" key="4">
    <source>
        <dbReference type="Pfam" id="PF10342"/>
    </source>
</evidence>
<dbReference type="AlphaFoldDB" id="A0AAW0GFP2"/>
<dbReference type="EMBL" id="JASBNA010000006">
    <property type="protein sequence ID" value="KAK7690512.1"/>
    <property type="molecule type" value="Genomic_DNA"/>
</dbReference>
<dbReference type="InterPro" id="IPR052479">
    <property type="entry name" value="GPI-anchor_Adhesion_Reg"/>
</dbReference>
<reference evidence="5 6" key="1">
    <citation type="submission" date="2022-09" db="EMBL/GenBank/DDBJ databases">
        <authorList>
            <person name="Palmer J.M."/>
        </authorList>
    </citation>
    <scope>NUCLEOTIDE SEQUENCE [LARGE SCALE GENOMIC DNA]</scope>
    <source>
        <strain evidence="5 6">DSM 7382</strain>
    </source>
</reference>
<gene>
    <name evidence="5" type="ORF">QCA50_005610</name>
</gene>
<evidence type="ECO:0000256" key="1">
    <source>
        <dbReference type="ARBA" id="ARBA00022729"/>
    </source>
</evidence>